<dbReference type="PANTHER" id="PTHR46809">
    <property type="entry name" value="STROMAL CELL-DERIVED FACTOR 2-LIKE PROTEIN"/>
    <property type="match status" value="1"/>
</dbReference>
<dbReference type="Gene3D" id="2.80.10.50">
    <property type="match status" value="1"/>
</dbReference>
<protein>
    <submittedName>
        <fullName evidence="6">Stromal cell-derived factor</fullName>
    </submittedName>
</protein>
<evidence type="ECO:0000259" key="5">
    <source>
        <dbReference type="PROSITE" id="PS50919"/>
    </source>
</evidence>
<comment type="caution">
    <text evidence="6">The sequence shown here is derived from an EMBL/GenBank/DDBJ whole genome shotgun (WGS) entry which is preliminary data.</text>
</comment>
<dbReference type="SMART" id="SM00472">
    <property type="entry name" value="MIR"/>
    <property type="match status" value="3"/>
</dbReference>
<name>A0A4E0R0V7_FASHE</name>
<dbReference type="Pfam" id="PF02815">
    <property type="entry name" value="MIR"/>
    <property type="match status" value="1"/>
</dbReference>
<keyword evidence="2" id="KW-0677">Repeat</keyword>
<organism evidence="6 7">
    <name type="scientific">Fasciola hepatica</name>
    <name type="common">Liver fluke</name>
    <dbReference type="NCBI Taxonomy" id="6192"/>
    <lineage>
        <taxon>Eukaryota</taxon>
        <taxon>Metazoa</taxon>
        <taxon>Spiralia</taxon>
        <taxon>Lophotrochozoa</taxon>
        <taxon>Platyhelminthes</taxon>
        <taxon>Trematoda</taxon>
        <taxon>Digenea</taxon>
        <taxon>Plagiorchiida</taxon>
        <taxon>Echinostomata</taxon>
        <taxon>Echinostomatoidea</taxon>
        <taxon>Fasciolidae</taxon>
        <taxon>Fasciola</taxon>
    </lineage>
</organism>
<dbReference type="AlphaFoldDB" id="A0A4E0R0V7"/>
<feature type="region of interest" description="Disordered" evidence="3">
    <location>
        <begin position="203"/>
        <end position="223"/>
    </location>
</feature>
<dbReference type="Proteomes" id="UP000230066">
    <property type="component" value="Unassembled WGS sequence"/>
</dbReference>
<feature type="chain" id="PRO_5020035236" evidence="4">
    <location>
        <begin position="22"/>
        <end position="223"/>
    </location>
</feature>
<dbReference type="EMBL" id="JXXN02004041">
    <property type="protein sequence ID" value="THD20923.1"/>
    <property type="molecule type" value="Genomic_DNA"/>
</dbReference>
<proteinExistence type="predicted"/>
<evidence type="ECO:0000313" key="7">
    <source>
        <dbReference type="Proteomes" id="UP000230066"/>
    </source>
</evidence>
<dbReference type="InterPro" id="IPR036300">
    <property type="entry name" value="MIR_dom_sf"/>
</dbReference>
<feature type="domain" description="MIR" evidence="5">
    <location>
        <begin position="143"/>
        <end position="197"/>
    </location>
</feature>
<evidence type="ECO:0000313" key="6">
    <source>
        <dbReference type="EMBL" id="THD20923.1"/>
    </source>
</evidence>
<dbReference type="SUPFAM" id="SSF82109">
    <property type="entry name" value="MIR domain"/>
    <property type="match status" value="1"/>
</dbReference>
<evidence type="ECO:0000256" key="4">
    <source>
        <dbReference type="SAM" id="SignalP"/>
    </source>
</evidence>
<reference evidence="6" key="1">
    <citation type="submission" date="2019-03" db="EMBL/GenBank/DDBJ databases">
        <title>Improved annotation for the trematode Fasciola hepatica.</title>
        <authorList>
            <person name="Choi Y.-J."/>
            <person name="Martin J."/>
            <person name="Mitreva M."/>
        </authorList>
    </citation>
    <scope>NUCLEOTIDE SEQUENCE [LARGE SCALE GENOMIC DNA]</scope>
</reference>
<gene>
    <name evidence="6" type="ORF">D915_008181</name>
</gene>
<accession>A0A4E0R0V7</accession>
<evidence type="ECO:0000256" key="3">
    <source>
        <dbReference type="SAM" id="MobiDB-lite"/>
    </source>
</evidence>
<dbReference type="PROSITE" id="PS50919">
    <property type="entry name" value="MIR"/>
    <property type="match status" value="3"/>
</dbReference>
<feature type="domain" description="MIR" evidence="5">
    <location>
        <begin position="87"/>
        <end position="142"/>
    </location>
</feature>
<evidence type="ECO:0000256" key="1">
    <source>
        <dbReference type="ARBA" id="ARBA00022729"/>
    </source>
</evidence>
<evidence type="ECO:0000256" key="2">
    <source>
        <dbReference type="ARBA" id="ARBA00022737"/>
    </source>
</evidence>
<keyword evidence="7" id="KW-1185">Reference proteome</keyword>
<feature type="domain" description="MIR" evidence="5">
    <location>
        <begin position="24"/>
        <end position="78"/>
    </location>
</feature>
<keyword evidence="1 4" id="KW-0732">Signal</keyword>
<dbReference type="PANTHER" id="PTHR46809:SF2">
    <property type="entry name" value="GH21273P"/>
    <property type="match status" value="1"/>
</dbReference>
<feature type="compositionally biased region" description="Basic and acidic residues" evidence="3">
    <location>
        <begin position="210"/>
        <end position="223"/>
    </location>
</feature>
<feature type="signal peptide" evidence="4">
    <location>
        <begin position="1"/>
        <end position="21"/>
    </location>
</feature>
<dbReference type="InterPro" id="IPR016093">
    <property type="entry name" value="MIR_motif"/>
</dbReference>
<sequence>MSSGPSFFLPVVLCIFSYVNGRKQSEVTCGSVLKLVNVDYDVKLHSHEVRYGSGSGQQSVTGISDATQSNSYWQVLERNGSPPCVRGRNIKCGQKIRLMHLVTRKNLHSHHFKSPLSDAYEVSAFGEDGVGDQGDDWQVVCEGSHWRRNSKIRLKHIATEGYLGVSSKRYNNPIAGQHEVCVLKQATSSTFWVTGEGIYLHPQENSSQSEVHESTSDAYHNEL</sequence>